<dbReference type="EMBL" id="BSYJ01000001">
    <property type="protein sequence ID" value="GMG85696.1"/>
    <property type="molecule type" value="Genomic_DNA"/>
</dbReference>
<name>A0ABQ6LUF7_9GAMM</name>
<organism evidence="1 2">
    <name type="scientific">Biformimicrobium ophioploci</name>
    <dbReference type="NCBI Taxonomy" id="3036711"/>
    <lineage>
        <taxon>Bacteria</taxon>
        <taxon>Pseudomonadati</taxon>
        <taxon>Pseudomonadota</taxon>
        <taxon>Gammaproteobacteria</taxon>
        <taxon>Cellvibrionales</taxon>
        <taxon>Microbulbiferaceae</taxon>
        <taxon>Biformimicrobium</taxon>
    </lineage>
</organism>
<comment type="caution">
    <text evidence="1">The sequence shown here is derived from an EMBL/GenBank/DDBJ whole genome shotgun (WGS) entry which is preliminary data.</text>
</comment>
<protein>
    <submittedName>
        <fullName evidence="1">Uncharacterized protein</fullName>
    </submittedName>
</protein>
<dbReference type="Proteomes" id="UP001224392">
    <property type="component" value="Unassembled WGS sequence"/>
</dbReference>
<reference evidence="1 2" key="1">
    <citation type="submission" date="2023-04" db="EMBL/GenBank/DDBJ databases">
        <title>Marinobulbifer ophiurae gen. nov., sp. Nov., isolate from tissue of brittle star Ophioplocus japonicus.</title>
        <authorList>
            <person name="Kawano K."/>
            <person name="Sawayama S."/>
            <person name="Nakagawa S."/>
        </authorList>
    </citation>
    <scope>NUCLEOTIDE SEQUENCE [LARGE SCALE GENOMIC DNA]</scope>
    <source>
        <strain evidence="1 2">NKW57</strain>
    </source>
</reference>
<proteinExistence type="predicted"/>
<evidence type="ECO:0000313" key="2">
    <source>
        <dbReference type="Proteomes" id="UP001224392"/>
    </source>
</evidence>
<gene>
    <name evidence="1" type="ORF">MNKW57_00170</name>
</gene>
<dbReference type="RefSeq" id="WP_285762227.1">
    <property type="nucleotide sequence ID" value="NZ_BSYJ01000001.1"/>
</dbReference>
<keyword evidence="2" id="KW-1185">Reference proteome</keyword>
<accession>A0ABQ6LUF7</accession>
<evidence type="ECO:0000313" key="1">
    <source>
        <dbReference type="EMBL" id="GMG85696.1"/>
    </source>
</evidence>
<sequence>MIYLVLTHSGFEQVAAEAIAGDTLWLNTGLLQADEQQSLEARELRVVVSRTPINPKKDRDIFTAMDEIERRFRGEEVLVEYP</sequence>